<dbReference type="OrthoDB" id="3254104at2759"/>
<name>A0A8H7TDD6_9HELO</name>
<protein>
    <submittedName>
        <fullName evidence="3">Uncharacterized protein</fullName>
    </submittedName>
</protein>
<feature type="transmembrane region" description="Helical" evidence="2">
    <location>
        <begin position="181"/>
        <end position="203"/>
    </location>
</feature>
<keyword evidence="2" id="KW-0472">Membrane</keyword>
<feature type="transmembrane region" description="Helical" evidence="2">
    <location>
        <begin position="147"/>
        <end position="169"/>
    </location>
</feature>
<comment type="caution">
    <text evidence="3">The sequence shown here is derived from an EMBL/GenBank/DDBJ whole genome shotgun (WGS) entry which is preliminary data.</text>
</comment>
<feature type="region of interest" description="Disordered" evidence="1">
    <location>
        <begin position="1"/>
        <end position="39"/>
    </location>
</feature>
<organism evidence="3 4">
    <name type="scientific">Cadophora malorum</name>
    <dbReference type="NCBI Taxonomy" id="108018"/>
    <lineage>
        <taxon>Eukaryota</taxon>
        <taxon>Fungi</taxon>
        <taxon>Dikarya</taxon>
        <taxon>Ascomycota</taxon>
        <taxon>Pezizomycotina</taxon>
        <taxon>Leotiomycetes</taxon>
        <taxon>Helotiales</taxon>
        <taxon>Ploettnerulaceae</taxon>
        <taxon>Cadophora</taxon>
    </lineage>
</organism>
<dbReference type="AlphaFoldDB" id="A0A8H7TDD6"/>
<keyword evidence="2" id="KW-1133">Transmembrane helix</keyword>
<feature type="region of interest" description="Disordered" evidence="1">
    <location>
        <begin position="51"/>
        <end position="76"/>
    </location>
</feature>
<keyword evidence="2" id="KW-0812">Transmembrane</keyword>
<feature type="compositionally biased region" description="Polar residues" evidence="1">
    <location>
        <begin position="21"/>
        <end position="31"/>
    </location>
</feature>
<evidence type="ECO:0000256" key="1">
    <source>
        <dbReference type="SAM" id="MobiDB-lite"/>
    </source>
</evidence>
<evidence type="ECO:0000256" key="2">
    <source>
        <dbReference type="SAM" id="Phobius"/>
    </source>
</evidence>
<feature type="transmembrane region" description="Helical" evidence="2">
    <location>
        <begin position="99"/>
        <end position="119"/>
    </location>
</feature>
<dbReference type="Proteomes" id="UP000664132">
    <property type="component" value="Unassembled WGS sequence"/>
</dbReference>
<proteinExistence type="predicted"/>
<sequence length="279" mass="30671">MGRSNTLPIGRSHDPEKGQLKPSTRSATTTFEEPAHSSKHHIHLPHVHIPFTAHNDHHTPPQTSAPSRPNGGLNRQNSVQTRYMNMLLAMDTIPRMHNIFAAFFTWILLAGFVVLPGTFTSLQTLEDKPEVSSSETASAILKTVKNIPLLVIAGSCCGIGALGMVWLWFKWRSNYVWLLNRIFLPGCLNSLAGLISSLINVYTQQDGAWSVTAKVTAIATGSSMVVTGVLFGLYNFWILEKVKRRHGREMDAVNGGEEGLVEKIGKKMHEPALEPGSVV</sequence>
<reference evidence="3" key="1">
    <citation type="submission" date="2021-02" db="EMBL/GenBank/DDBJ databases">
        <title>Genome sequence Cadophora malorum strain M34.</title>
        <authorList>
            <person name="Stefanovic E."/>
            <person name="Vu D."/>
            <person name="Scully C."/>
            <person name="Dijksterhuis J."/>
            <person name="Roader J."/>
            <person name="Houbraken J."/>
        </authorList>
    </citation>
    <scope>NUCLEOTIDE SEQUENCE</scope>
    <source>
        <strain evidence="3">M34</strain>
    </source>
</reference>
<keyword evidence="4" id="KW-1185">Reference proteome</keyword>
<dbReference type="EMBL" id="JAFJYH010000175">
    <property type="protein sequence ID" value="KAG4416753.1"/>
    <property type="molecule type" value="Genomic_DNA"/>
</dbReference>
<feature type="compositionally biased region" description="Polar residues" evidence="1">
    <location>
        <begin position="60"/>
        <end position="76"/>
    </location>
</feature>
<feature type="transmembrane region" description="Helical" evidence="2">
    <location>
        <begin position="215"/>
        <end position="238"/>
    </location>
</feature>
<accession>A0A8H7TDD6</accession>
<gene>
    <name evidence="3" type="ORF">IFR04_010082</name>
</gene>
<evidence type="ECO:0000313" key="4">
    <source>
        <dbReference type="Proteomes" id="UP000664132"/>
    </source>
</evidence>
<evidence type="ECO:0000313" key="3">
    <source>
        <dbReference type="EMBL" id="KAG4416753.1"/>
    </source>
</evidence>